<dbReference type="Gene3D" id="3.50.50.60">
    <property type="entry name" value="FAD/NAD(P)-binding domain"/>
    <property type="match status" value="2"/>
</dbReference>
<evidence type="ECO:0000313" key="4">
    <source>
        <dbReference type="EMBL" id="MFC3144969.1"/>
    </source>
</evidence>
<dbReference type="Proteomes" id="UP001595632">
    <property type="component" value="Unassembled WGS sequence"/>
</dbReference>
<keyword evidence="2 4" id="KW-0560">Oxidoreductase</keyword>
<protein>
    <submittedName>
        <fullName evidence="4">NAD(P)/FAD-dependent oxidoreductase</fullName>
        <ecNumber evidence="4">1.-.-.-</ecNumber>
    </submittedName>
</protein>
<reference evidence="5" key="1">
    <citation type="journal article" date="2019" name="Int. J. Syst. Evol. Microbiol.">
        <title>The Global Catalogue of Microorganisms (GCM) 10K type strain sequencing project: providing services to taxonomists for standard genome sequencing and annotation.</title>
        <authorList>
            <consortium name="The Broad Institute Genomics Platform"/>
            <consortium name="The Broad Institute Genome Sequencing Center for Infectious Disease"/>
            <person name="Wu L."/>
            <person name="Ma J."/>
        </authorList>
    </citation>
    <scope>NUCLEOTIDE SEQUENCE [LARGE SCALE GENOMIC DNA]</scope>
    <source>
        <strain evidence="5">KCTC 52366</strain>
    </source>
</reference>
<comment type="similarity">
    <text evidence="1">Belongs to the DadA oxidoreductase family.</text>
</comment>
<dbReference type="InterPro" id="IPR006076">
    <property type="entry name" value="FAD-dep_OxRdtase"/>
</dbReference>
<organism evidence="4 5">
    <name type="scientific">Psychromarinibacter halotolerans</name>
    <dbReference type="NCBI Taxonomy" id="1775175"/>
    <lineage>
        <taxon>Bacteria</taxon>
        <taxon>Pseudomonadati</taxon>
        <taxon>Pseudomonadota</taxon>
        <taxon>Alphaproteobacteria</taxon>
        <taxon>Rhodobacterales</taxon>
        <taxon>Paracoccaceae</taxon>
        <taxon>Psychromarinibacter</taxon>
    </lineage>
</organism>
<sequence>MMIPGLIERITPDETLPASADVVIVGGGIAGVTTALYLAEAGVNVVLCEKGQIGAEQSSRNWGWVRQMGRDPVELPLTIESLNRWRELDQRFGIDTGFRETGITYVNRTKHEIAEFSAWADYAKDAGMASEVLDGKGLAKLLPGISPRYSMGLYTPNDGKAEPWKAVPQMAKGAQRLGVKIFENCAVRGIETSAGQLSAIVTERGTIRCERAVIAGGAWSRMFLGNLGVNFPQLKILGTAARIESAAQVTDMPVGGGDFAFRKRQDGGFTVAVRNANVAPIVPDSFRLFGDFFPTFLKSWRELKLRVNGQFVTELKLPRRWALDARSPFEMVRVLDPQPHEPFNRLILKTLPRAFPIFSDARVTHGWAGMIDATPDAIPVIGPVEKVPGLYLNAGFSGHGFGSGPGAGQLMSDIVRGTAPVVDPKPFRLERFRNTHSEAVTPAAA</sequence>
<feature type="domain" description="FAD dependent oxidoreductase" evidence="3">
    <location>
        <begin position="21"/>
        <end position="413"/>
    </location>
</feature>
<evidence type="ECO:0000256" key="1">
    <source>
        <dbReference type="ARBA" id="ARBA00009410"/>
    </source>
</evidence>
<dbReference type="InterPro" id="IPR036188">
    <property type="entry name" value="FAD/NAD-bd_sf"/>
</dbReference>
<evidence type="ECO:0000259" key="3">
    <source>
        <dbReference type="Pfam" id="PF01266"/>
    </source>
</evidence>
<name>A0ABV7GXP6_9RHOB</name>
<evidence type="ECO:0000256" key="2">
    <source>
        <dbReference type="ARBA" id="ARBA00023002"/>
    </source>
</evidence>
<dbReference type="EMBL" id="JBHRTB010000010">
    <property type="protein sequence ID" value="MFC3144969.1"/>
    <property type="molecule type" value="Genomic_DNA"/>
</dbReference>
<dbReference type="GO" id="GO:0016491">
    <property type="term" value="F:oxidoreductase activity"/>
    <property type="evidence" value="ECO:0007669"/>
    <property type="project" value="UniProtKB-KW"/>
</dbReference>
<gene>
    <name evidence="4" type="ORF">ACFOGP_19770</name>
</gene>
<accession>A0ABV7GXP6</accession>
<evidence type="ECO:0000313" key="5">
    <source>
        <dbReference type="Proteomes" id="UP001595632"/>
    </source>
</evidence>
<keyword evidence="5" id="KW-1185">Reference proteome</keyword>
<comment type="caution">
    <text evidence="4">The sequence shown here is derived from an EMBL/GenBank/DDBJ whole genome shotgun (WGS) entry which is preliminary data.</text>
</comment>
<dbReference type="RefSeq" id="WP_275634175.1">
    <property type="nucleotide sequence ID" value="NZ_JARGYD010000008.1"/>
</dbReference>
<proteinExistence type="inferred from homology"/>
<dbReference type="PANTHER" id="PTHR13847:SF280">
    <property type="entry name" value="D-AMINO ACID DEHYDROGENASE"/>
    <property type="match status" value="1"/>
</dbReference>
<dbReference type="Gene3D" id="3.30.9.10">
    <property type="entry name" value="D-Amino Acid Oxidase, subunit A, domain 2"/>
    <property type="match status" value="2"/>
</dbReference>
<dbReference type="PANTHER" id="PTHR13847">
    <property type="entry name" value="SARCOSINE DEHYDROGENASE-RELATED"/>
    <property type="match status" value="1"/>
</dbReference>
<dbReference type="Pfam" id="PF01266">
    <property type="entry name" value="DAO"/>
    <property type="match status" value="1"/>
</dbReference>
<dbReference type="SUPFAM" id="SSF51905">
    <property type="entry name" value="FAD/NAD(P)-binding domain"/>
    <property type="match status" value="1"/>
</dbReference>
<dbReference type="EC" id="1.-.-.-" evidence="4"/>